<organism evidence="1 2">
    <name type="scientific">Candidatus Nucleicultrix amoebiphila FS5</name>
    <dbReference type="NCBI Taxonomy" id="1414854"/>
    <lineage>
        <taxon>Bacteria</taxon>
        <taxon>Pseudomonadati</taxon>
        <taxon>Pseudomonadota</taxon>
        <taxon>Alphaproteobacteria</taxon>
        <taxon>Holosporales</taxon>
        <taxon>Candidatus Nucleicultricaceae</taxon>
        <taxon>Candidatus Nucleicultrix</taxon>
    </lineage>
</organism>
<dbReference type="AlphaFoldDB" id="A0A1W6N5K8"/>
<protein>
    <submittedName>
        <fullName evidence="1">Uncharacterized protein</fullName>
    </submittedName>
</protein>
<reference evidence="1 2" key="1">
    <citation type="submission" date="2014-06" db="EMBL/GenBank/DDBJ databases">
        <title>The genome of the endonuclear symbiont Nucleicultrix amoebiphila.</title>
        <authorList>
            <person name="Schulz F."/>
            <person name="Horn M."/>
        </authorList>
    </citation>
    <scope>NUCLEOTIDE SEQUENCE [LARGE SCALE GENOMIC DNA]</scope>
    <source>
        <strain evidence="1 2">FS5</strain>
    </source>
</reference>
<dbReference type="Proteomes" id="UP000237351">
    <property type="component" value="Chromosome"/>
</dbReference>
<proteinExistence type="predicted"/>
<evidence type="ECO:0000313" key="1">
    <source>
        <dbReference type="EMBL" id="ARN85068.1"/>
    </source>
</evidence>
<evidence type="ECO:0000313" key="2">
    <source>
        <dbReference type="Proteomes" id="UP000237351"/>
    </source>
</evidence>
<dbReference type="EMBL" id="CP008743">
    <property type="protein sequence ID" value="ARN85068.1"/>
    <property type="molecule type" value="Genomic_DNA"/>
</dbReference>
<dbReference type="KEGG" id="naf:GQ61_06945"/>
<keyword evidence="2" id="KW-1185">Reference proteome</keyword>
<sequence length="95" mass="10911">MAGSTARIKNIRRLKSLAGKNPIANENIVPHAWGRALTHKSQEDNSPEHMIESCNRFTGQNYVTKVAFVKERNMQGFLRFNPLREETSVIFLKRL</sequence>
<accession>A0A1W6N5K8</accession>
<name>A0A1W6N5K8_9PROT</name>
<dbReference type="RefSeq" id="WP_085784588.1">
    <property type="nucleotide sequence ID" value="NZ_CP008743.1"/>
</dbReference>
<gene>
    <name evidence="1" type="ORF">GQ61_06945</name>
</gene>